<accession>A0A7W6BE13</accession>
<evidence type="ECO:0000256" key="1">
    <source>
        <dbReference type="ARBA" id="ARBA00000491"/>
    </source>
</evidence>
<evidence type="ECO:0000256" key="8">
    <source>
        <dbReference type="ARBA" id="ARBA00023239"/>
    </source>
</evidence>
<comment type="similarity">
    <text evidence="4 10">Belongs to the LeuD family. LeuD type 1 subfamily.</text>
</comment>
<dbReference type="SUPFAM" id="SSF52016">
    <property type="entry name" value="LeuD/IlvD-like"/>
    <property type="match status" value="1"/>
</dbReference>
<evidence type="ECO:0000256" key="5">
    <source>
        <dbReference type="ARBA" id="ARBA00011271"/>
    </source>
</evidence>
<dbReference type="Pfam" id="PF00694">
    <property type="entry name" value="Aconitase_C"/>
    <property type="match status" value="1"/>
</dbReference>
<organism evidence="12 13">
    <name type="scientific">Sphingobium jiangsuense</name>
    <dbReference type="NCBI Taxonomy" id="870476"/>
    <lineage>
        <taxon>Bacteria</taxon>
        <taxon>Pseudomonadati</taxon>
        <taxon>Pseudomonadota</taxon>
        <taxon>Alphaproteobacteria</taxon>
        <taxon>Sphingomonadales</taxon>
        <taxon>Sphingomonadaceae</taxon>
        <taxon>Sphingobium</taxon>
    </lineage>
</organism>
<comment type="pathway">
    <text evidence="3 10">Amino-acid biosynthesis; L-leucine biosynthesis; L-leucine from 3-methyl-2-oxobutanoate: step 2/4.</text>
</comment>
<dbReference type="InterPro" id="IPR033940">
    <property type="entry name" value="IPMI_Swivel"/>
</dbReference>
<dbReference type="InterPro" id="IPR015928">
    <property type="entry name" value="Aconitase/3IPM_dehydase_swvl"/>
</dbReference>
<dbReference type="Gene3D" id="3.20.19.10">
    <property type="entry name" value="Aconitase, domain 4"/>
    <property type="match status" value="1"/>
</dbReference>
<comment type="function">
    <text evidence="2 10">Catalyzes the isomerization between 2-isopropylmalate and 3-isopropylmalate, via the formation of 2-isopropylmaleate.</text>
</comment>
<evidence type="ECO:0000256" key="2">
    <source>
        <dbReference type="ARBA" id="ARBA00002695"/>
    </source>
</evidence>
<evidence type="ECO:0000313" key="13">
    <source>
        <dbReference type="Proteomes" id="UP000571950"/>
    </source>
</evidence>
<evidence type="ECO:0000256" key="10">
    <source>
        <dbReference type="HAMAP-Rule" id="MF_01031"/>
    </source>
</evidence>
<keyword evidence="6 10" id="KW-0432">Leucine biosynthesis</keyword>
<evidence type="ECO:0000256" key="7">
    <source>
        <dbReference type="ARBA" id="ARBA00022605"/>
    </source>
</evidence>
<dbReference type="UniPathway" id="UPA00048">
    <property type="reaction ID" value="UER00071"/>
</dbReference>
<dbReference type="GO" id="GO:0009098">
    <property type="term" value="P:L-leucine biosynthetic process"/>
    <property type="evidence" value="ECO:0007669"/>
    <property type="project" value="UniProtKB-UniRule"/>
</dbReference>
<dbReference type="InterPro" id="IPR050075">
    <property type="entry name" value="LeuD"/>
</dbReference>
<dbReference type="EMBL" id="JACIDT010000002">
    <property type="protein sequence ID" value="MBB3925141.1"/>
    <property type="molecule type" value="Genomic_DNA"/>
</dbReference>
<evidence type="ECO:0000256" key="3">
    <source>
        <dbReference type="ARBA" id="ARBA00004729"/>
    </source>
</evidence>
<evidence type="ECO:0000259" key="11">
    <source>
        <dbReference type="Pfam" id="PF00694"/>
    </source>
</evidence>
<dbReference type="NCBIfam" id="TIGR00171">
    <property type="entry name" value="leuD"/>
    <property type="match status" value="1"/>
</dbReference>
<dbReference type="InterPro" id="IPR000573">
    <property type="entry name" value="AconitaseA/IPMdHydase_ssu_swvl"/>
</dbReference>
<name>A0A7W6BE13_9SPHN</name>
<sequence>MKPFTTLTALPAPLLLDNIDTDTIIPSREMKSTGKTGLAGGLFAPWRYRTPGGRDPDPDFVLNRPDHADAQILLGGGNFGCGSSREHAVWALAEYGIRAIIAPGFAPIFASNCTRNGIVPVTLDRATIEEIAASHAPVTIDLAAQTVRQEGGACWPFDIGAEAKAMLLEGLDAIDLTLKNRAEIAAFQQADQASRPWIYLGDIGQ</sequence>
<evidence type="ECO:0000256" key="6">
    <source>
        <dbReference type="ARBA" id="ARBA00022430"/>
    </source>
</evidence>
<dbReference type="GO" id="GO:0009316">
    <property type="term" value="C:3-isopropylmalate dehydratase complex"/>
    <property type="evidence" value="ECO:0007669"/>
    <property type="project" value="InterPro"/>
</dbReference>
<keyword evidence="13" id="KW-1185">Reference proteome</keyword>
<keyword evidence="9 10" id="KW-0100">Branched-chain amino acid biosynthesis</keyword>
<evidence type="ECO:0000256" key="4">
    <source>
        <dbReference type="ARBA" id="ARBA00009845"/>
    </source>
</evidence>
<evidence type="ECO:0000256" key="9">
    <source>
        <dbReference type="ARBA" id="ARBA00023304"/>
    </source>
</evidence>
<keyword evidence="8 10" id="KW-0456">Lyase</keyword>
<dbReference type="PANTHER" id="PTHR43345:SF5">
    <property type="entry name" value="3-ISOPROPYLMALATE DEHYDRATASE SMALL SUBUNIT"/>
    <property type="match status" value="1"/>
</dbReference>
<proteinExistence type="inferred from homology"/>
<comment type="catalytic activity">
    <reaction evidence="1 10">
        <text>(2R,3S)-3-isopropylmalate = (2S)-2-isopropylmalate</text>
        <dbReference type="Rhea" id="RHEA:32287"/>
        <dbReference type="ChEBI" id="CHEBI:1178"/>
        <dbReference type="ChEBI" id="CHEBI:35121"/>
        <dbReference type="EC" id="4.2.1.33"/>
    </reaction>
</comment>
<dbReference type="Proteomes" id="UP000571950">
    <property type="component" value="Unassembled WGS sequence"/>
</dbReference>
<dbReference type="RefSeq" id="WP_188070688.1">
    <property type="nucleotide sequence ID" value="NZ_BSPS01000007.1"/>
</dbReference>
<dbReference type="CDD" id="cd01577">
    <property type="entry name" value="IPMI_Swivel"/>
    <property type="match status" value="1"/>
</dbReference>
<reference evidence="12 13" key="1">
    <citation type="submission" date="2020-08" db="EMBL/GenBank/DDBJ databases">
        <title>Genomic Encyclopedia of Type Strains, Phase IV (KMG-IV): sequencing the most valuable type-strain genomes for metagenomic binning, comparative biology and taxonomic classification.</title>
        <authorList>
            <person name="Goeker M."/>
        </authorList>
    </citation>
    <scope>NUCLEOTIDE SEQUENCE [LARGE SCALE GENOMIC DNA]</scope>
    <source>
        <strain evidence="12 13">DSM 26189</strain>
    </source>
</reference>
<dbReference type="PANTHER" id="PTHR43345">
    <property type="entry name" value="3-ISOPROPYLMALATE DEHYDRATASE SMALL SUBUNIT 2-RELATED-RELATED"/>
    <property type="match status" value="1"/>
</dbReference>
<comment type="caution">
    <text evidence="12">The sequence shown here is derived from an EMBL/GenBank/DDBJ whole genome shotgun (WGS) entry which is preliminary data.</text>
</comment>
<dbReference type="AlphaFoldDB" id="A0A7W6BE13"/>
<dbReference type="GO" id="GO:0003861">
    <property type="term" value="F:3-isopropylmalate dehydratase activity"/>
    <property type="evidence" value="ECO:0007669"/>
    <property type="project" value="UniProtKB-UniRule"/>
</dbReference>
<keyword evidence="7 10" id="KW-0028">Amino-acid biosynthesis</keyword>
<evidence type="ECO:0000313" key="12">
    <source>
        <dbReference type="EMBL" id="MBB3925141.1"/>
    </source>
</evidence>
<comment type="subunit">
    <text evidence="5 10">Heterodimer of LeuC and LeuD.</text>
</comment>
<dbReference type="InterPro" id="IPR004431">
    <property type="entry name" value="3-IsopropMal_deHydase_ssu"/>
</dbReference>
<protein>
    <recommendedName>
        <fullName evidence="10">3-isopropylmalate dehydratase small subunit</fullName>
        <ecNumber evidence="10">4.2.1.33</ecNumber>
    </recommendedName>
    <alternativeName>
        <fullName evidence="10">Alpha-IPM isomerase</fullName>
        <shortName evidence="10">IPMI</shortName>
    </alternativeName>
    <alternativeName>
        <fullName evidence="10">Isopropylmalate isomerase</fullName>
    </alternativeName>
</protein>
<dbReference type="NCBIfam" id="NF002458">
    <property type="entry name" value="PRK01641.1"/>
    <property type="match status" value="1"/>
</dbReference>
<feature type="domain" description="Aconitase A/isopropylmalate dehydratase small subunit swivel" evidence="11">
    <location>
        <begin position="1"/>
        <end position="125"/>
    </location>
</feature>
<dbReference type="EC" id="4.2.1.33" evidence="10"/>
<dbReference type="HAMAP" id="MF_01031">
    <property type="entry name" value="LeuD_type1"/>
    <property type="match status" value="1"/>
</dbReference>
<gene>
    <name evidence="10" type="primary">leuD</name>
    <name evidence="12" type="ORF">GGR43_000842</name>
</gene>